<dbReference type="Proteomes" id="UP000198873">
    <property type="component" value="Unassembled WGS sequence"/>
</dbReference>
<organism evidence="3 4">
    <name type="scientific">Streptomyces harbinensis</name>
    <dbReference type="NCBI Taxonomy" id="1176198"/>
    <lineage>
        <taxon>Bacteria</taxon>
        <taxon>Bacillati</taxon>
        <taxon>Actinomycetota</taxon>
        <taxon>Actinomycetes</taxon>
        <taxon>Kitasatosporales</taxon>
        <taxon>Streptomycetaceae</taxon>
        <taxon>Streptomyces</taxon>
    </lineage>
</organism>
<dbReference type="EMBL" id="FPAB01000003">
    <property type="protein sequence ID" value="SFS72615.1"/>
    <property type="molecule type" value="Genomic_DNA"/>
</dbReference>
<gene>
    <name evidence="3" type="ORF">SAMN05444716_103735</name>
</gene>
<dbReference type="InterPro" id="IPR000468">
    <property type="entry name" value="Barstar"/>
</dbReference>
<dbReference type="RefSeq" id="WP_093842935.1">
    <property type="nucleotide sequence ID" value="NZ_FPAB01000003.1"/>
</dbReference>
<dbReference type="CDD" id="cd05141">
    <property type="entry name" value="Barstar_evA4336-like"/>
    <property type="match status" value="1"/>
</dbReference>
<dbReference type="Gene3D" id="3.30.370.10">
    <property type="entry name" value="Barstar-like"/>
    <property type="match status" value="1"/>
</dbReference>
<evidence type="ECO:0000313" key="4">
    <source>
        <dbReference type="Proteomes" id="UP000198873"/>
    </source>
</evidence>
<evidence type="ECO:0000259" key="2">
    <source>
        <dbReference type="Pfam" id="PF01337"/>
    </source>
</evidence>
<dbReference type="SUPFAM" id="SSF52038">
    <property type="entry name" value="Barstar-related"/>
    <property type="match status" value="1"/>
</dbReference>
<dbReference type="InterPro" id="IPR035905">
    <property type="entry name" value="Barstar-like_sf"/>
</dbReference>
<dbReference type="STRING" id="1176198.SAMN05444716_103735"/>
<keyword evidence="4" id="KW-1185">Reference proteome</keyword>
<accession>A0A1I6S6M0</accession>
<protein>
    <submittedName>
        <fullName evidence="3">Barstar, RNAse (Barnase) inhibitor</fullName>
    </submittedName>
</protein>
<evidence type="ECO:0000313" key="3">
    <source>
        <dbReference type="EMBL" id="SFS72615.1"/>
    </source>
</evidence>
<dbReference type="AlphaFoldDB" id="A0A1I6S6M0"/>
<sequence length="103" mass="11467">MTGPAPHRLDLTGVRDKAGLLRSCAEQLGFPDEFGHNWDALDDCLRDLSWWGEPGADGWTVEVTGWGELRRRAPELTRTLGEIFADAGTYWRERGVPLTVTLG</sequence>
<evidence type="ECO:0000256" key="1">
    <source>
        <dbReference type="ARBA" id="ARBA00006845"/>
    </source>
</evidence>
<proteinExistence type="inferred from homology"/>
<name>A0A1I6S6M0_9ACTN</name>
<feature type="domain" description="Barstar (barnase inhibitor)" evidence="2">
    <location>
        <begin position="7"/>
        <end position="102"/>
    </location>
</feature>
<comment type="similarity">
    <text evidence="1">Belongs to the barstar family.</text>
</comment>
<reference evidence="4" key="1">
    <citation type="submission" date="2016-10" db="EMBL/GenBank/DDBJ databases">
        <authorList>
            <person name="Varghese N."/>
            <person name="Submissions S."/>
        </authorList>
    </citation>
    <scope>NUCLEOTIDE SEQUENCE [LARGE SCALE GENOMIC DNA]</scope>
    <source>
        <strain evidence="4">CGMCC 4.7047</strain>
    </source>
</reference>
<dbReference type="Pfam" id="PF01337">
    <property type="entry name" value="Barstar"/>
    <property type="match status" value="1"/>
</dbReference>